<evidence type="ECO:0000313" key="2">
    <source>
        <dbReference type="Proteomes" id="UP000887565"/>
    </source>
</evidence>
<keyword evidence="2" id="KW-1185">Reference proteome</keyword>
<name>A0A915JKQ4_ROMCU</name>
<dbReference type="Proteomes" id="UP000887565">
    <property type="component" value="Unplaced"/>
</dbReference>
<feature type="transmembrane region" description="Helical" evidence="1">
    <location>
        <begin position="74"/>
        <end position="95"/>
    </location>
</feature>
<keyword evidence="1" id="KW-1133">Transmembrane helix</keyword>
<dbReference type="WBParaSite" id="nRc.2.0.1.t26750-RA">
    <property type="protein sequence ID" value="nRc.2.0.1.t26750-RA"/>
    <property type="gene ID" value="nRc.2.0.1.g26750"/>
</dbReference>
<dbReference type="AlphaFoldDB" id="A0A915JKQ4"/>
<keyword evidence="1" id="KW-0472">Membrane</keyword>
<reference evidence="3" key="1">
    <citation type="submission" date="2022-11" db="UniProtKB">
        <authorList>
            <consortium name="WormBaseParasite"/>
        </authorList>
    </citation>
    <scope>IDENTIFICATION</scope>
</reference>
<keyword evidence="1" id="KW-0812">Transmembrane</keyword>
<evidence type="ECO:0000256" key="1">
    <source>
        <dbReference type="SAM" id="Phobius"/>
    </source>
</evidence>
<organism evidence="2 3">
    <name type="scientific">Romanomermis culicivorax</name>
    <name type="common">Nematode worm</name>
    <dbReference type="NCBI Taxonomy" id="13658"/>
    <lineage>
        <taxon>Eukaryota</taxon>
        <taxon>Metazoa</taxon>
        <taxon>Ecdysozoa</taxon>
        <taxon>Nematoda</taxon>
        <taxon>Enoplea</taxon>
        <taxon>Dorylaimia</taxon>
        <taxon>Mermithida</taxon>
        <taxon>Mermithoidea</taxon>
        <taxon>Mermithidae</taxon>
        <taxon>Romanomermis</taxon>
    </lineage>
</organism>
<evidence type="ECO:0000313" key="3">
    <source>
        <dbReference type="WBParaSite" id="nRc.2.0.1.t26750-RA"/>
    </source>
</evidence>
<accession>A0A915JKQ4</accession>
<proteinExistence type="predicted"/>
<sequence length="151" mass="17635">MREVDNRMGKQFTRYISFALMNSQSYVIDTTSLMEKELVNVSPYQYDFTLRANHDQFAKRVILTEELRYAALNAYYPLLIMFAAIYYDMADYLLMQMQVLAHDRMEPKQVNTIALYFYQQYLAIPGHINLGMGLGSQVMETDQNLAKISNI</sequence>
<protein>
    <submittedName>
        <fullName evidence="3">Uncharacterized protein</fullName>
    </submittedName>
</protein>